<accession>A0A2P8R2M5</accession>
<dbReference type="InterPro" id="IPR010982">
    <property type="entry name" value="Lambda_DNA-bd_dom_sf"/>
</dbReference>
<name>A0A2P8R2M5_9BACT</name>
<organism evidence="2 3">
    <name type="scientific">Campylobacter blaseri</name>
    <dbReference type="NCBI Taxonomy" id="2042961"/>
    <lineage>
        <taxon>Bacteria</taxon>
        <taxon>Pseudomonadati</taxon>
        <taxon>Campylobacterota</taxon>
        <taxon>Epsilonproteobacteria</taxon>
        <taxon>Campylobacterales</taxon>
        <taxon>Campylobacteraceae</taxon>
        <taxon>Campylobacter</taxon>
    </lineage>
</organism>
<dbReference type="InterPro" id="IPR027417">
    <property type="entry name" value="P-loop_NTPase"/>
</dbReference>
<feature type="domain" description="ORC1/DEAH AAA+ ATPase" evidence="1">
    <location>
        <begin position="92"/>
        <end position="203"/>
    </location>
</feature>
<dbReference type="Pfam" id="PF13401">
    <property type="entry name" value="AAA_22"/>
    <property type="match status" value="1"/>
</dbReference>
<protein>
    <submittedName>
        <fullName evidence="2">Bacteriocin</fullName>
    </submittedName>
</protein>
<comment type="caution">
    <text evidence="2">The sequence shown here is derived from an EMBL/GenBank/DDBJ whole genome shotgun (WGS) entry which is preliminary data.</text>
</comment>
<dbReference type="Gene3D" id="1.10.260.40">
    <property type="entry name" value="lambda repressor-like DNA-binding domains"/>
    <property type="match status" value="1"/>
</dbReference>
<dbReference type="Proteomes" id="UP000240535">
    <property type="component" value="Unassembled WGS sequence"/>
</dbReference>
<evidence type="ECO:0000259" key="1">
    <source>
        <dbReference type="Pfam" id="PF13401"/>
    </source>
</evidence>
<evidence type="ECO:0000313" key="3">
    <source>
        <dbReference type="Proteomes" id="UP000240535"/>
    </source>
</evidence>
<dbReference type="InterPro" id="IPR052026">
    <property type="entry name" value="ExeA_AAA_ATPase_DNA-bind"/>
</dbReference>
<evidence type="ECO:0000313" key="2">
    <source>
        <dbReference type="EMBL" id="PSM52766.1"/>
    </source>
</evidence>
<dbReference type="EMBL" id="PDHH01000002">
    <property type="protein sequence ID" value="PSM52766.1"/>
    <property type="molecule type" value="Genomic_DNA"/>
</dbReference>
<dbReference type="AlphaFoldDB" id="A0A2P8R2M5"/>
<dbReference type="InterPro" id="IPR049945">
    <property type="entry name" value="AAA_22"/>
</dbReference>
<gene>
    <name evidence="2" type="ORF">CQ405_03315</name>
</gene>
<keyword evidence="3" id="KW-1185">Reference proteome</keyword>
<dbReference type="Gene3D" id="3.40.50.300">
    <property type="entry name" value="P-loop containing nucleotide triphosphate hydrolases"/>
    <property type="match status" value="1"/>
</dbReference>
<dbReference type="OrthoDB" id="5319474at2"/>
<dbReference type="GO" id="GO:0003677">
    <property type="term" value="F:DNA binding"/>
    <property type="evidence" value="ECO:0007669"/>
    <property type="project" value="InterPro"/>
</dbReference>
<reference evidence="3" key="1">
    <citation type="submission" date="2017-10" db="EMBL/GenBank/DDBJ databases">
        <title>Campylobacter species from seals.</title>
        <authorList>
            <person name="Gilbert M.J."/>
            <person name="Zomer A.L."/>
            <person name="Timmerman A.J."/>
            <person name="Duim B."/>
            <person name="Wagenaar J.A."/>
        </authorList>
    </citation>
    <scope>NUCLEOTIDE SEQUENCE [LARGE SCALE GENOMIC DNA]</scope>
    <source>
        <strain evidence="3">17S00004-5</strain>
    </source>
</reference>
<dbReference type="SUPFAM" id="SSF52540">
    <property type="entry name" value="P-loop containing nucleoside triphosphate hydrolases"/>
    <property type="match status" value="1"/>
</dbReference>
<dbReference type="PANTHER" id="PTHR35894">
    <property type="entry name" value="GENERAL SECRETION PATHWAY PROTEIN A-RELATED"/>
    <property type="match status" value="1"/>
</dbReference>
<dbReference type="RefSeq" id="WP_106870586.1">
    <property type="nucleotide sequence ID" value="NZ_CP053841.1"/>
</dbReference>
<dbReference type="PANTHER" id="PTHR35894:SF5">
    <property type="entry name" value="MU-LIKE PROPHAGE FLUMU DNA TRANSPOSITION PROTEIN B"/>
    <property type="match status" value="1"/>
</dbReference>
<sequence>MEDLRKQIDEFISKNGISRNVFAKNIDINPSYLAGYMKEGKSFKYSDKVEALAKKYLDNYTPRKEISQDELPFIATKDAKAINAVISWVAQDRDMGVVIGEAGTGKSRAVKEYASNHPEVVLIEATISTSARVLFKILSDKFNVGASKSIDETIRAVANELKKVQKMIIIDEAEHLPYRALEGIRRMYDFSGSPVVLVGTKKLLMNLTGGKKNNLEYEQLSSRIGSKWNLEGLVNAKGDKDLVEVCKHFGVVDKNDVDLVKSLTRGNFRKTEKLLKRALRIAVLNECEINDECIKEATKMLL</sequence>
<dbReference type="GO" id="GO:0016887">
    <property type="term" value="F:ATP hydrolysis activity"/>
    <property type="evidence" value="ECO:0007669"/>
    <property type="project" value="InterPro"/>
</dbReference>
<proteinExistence type="predicted"/>